<accession>A0A7G5BSL3</accession>
<organism evidence="5 6">
    <name type="scientific">Cohnella cholangitidis</name>
    <dbReference type="NCBI Taxonomy" id="2598458"/>
    <lineage>
        <taxon>Bacteria</taxon>
        <taxon>Bacillati</taxon>
        <taxon>Bacillota</taxon>
        <taxon>Bacilli</taxon>
        <taxon>Bacillales</taxon>
        <taxon>Paenibacillaceae</taxon>
        <taxon>Cohnella</taxon>
    </lineage>
</organism>
<dbReference type="Pfam" id="PF12833">
    <property type="entry name" value="HTH_18"/>
    <property type="match status" value="1"/>
</dbReference>
<keyword evidence="2" id="KW-0238">DNA-binding</keyword>
<dbReference type="InterPro" id="IPR018062">
    <property type="entry name" value="HTH_AraC-typ_CS"/>
</dbReference>
<name>A0A7G5BSL3_9BACL</name>
<dbReference type="KEGG" id="cchl:FPL14_01055"/>
<evidence type="ECO:0000313" key="6">
    <source>
        <dbReference type="Proteomes" id="UP000515679"/>
    </source>
</evidence>
<dbReference type="InterPro" id="IPR020449">
    <property type="entry name" value="Tscrpt_reg_AraC-type_HTH"/>
</dbReference>
<dbReference type="AlphaFoldDB" id="A0A7G5BSL3"/>
<sequence>MKSTVNRIASLHYSESREVPISGGTKYAVSASRCDRFGVCLQSDVRIRMHEAGGQTAVVPSGELFYIPAGYSFFVQPLSSSDIKLVLVCFRAVSSGQSSGLIHPFVLRGFRMPQMKNWISEFVNYDESSPQPDYFMQQSRLYALAFACVKPTLKPRRQNNELTGFVEQARQRILENFDTALDMEELARSSGAGSSQFYRTFRKHTGLSPLKFLITTRLNASLRLLADPNVSVTEAAHSVGYTDEYYFSRLFKKQMGITPTEYASRAHVSIASLCPIFTGDLAVLGLTPRVSLKRDWDIDFPNIDNYLQEIKLARPDYILTGPISEFLQNELRKIAPVSVYYWHDYSWKQRLVEFGQLLGLESVADRWLADFERKTDNARQHVEDRWPDTPYLLVGVREENFRVYGKQRRKFTDLLYDELSFKAPAAADDIGFADAKTLAEVMAIASDNILFLIEFPASDAYCEQLEREWKSAGESDGRERHCIFIRLEEPFLYNSAMHELLVDQTVNHLHTQHGLK</sequence>
<dbReference type="PANTHER" id="PTHR46796:SF6">
    <property type="entry name" value="ARAC SUBFAMILY"/>
    <property type="match status" value="1"/>
</dbReference>
<evidence type="ECO:0000313" key="5">
    <source>
        <dbReference type="EMBL" id="QMV39947.1"/>
    </source>
</evidence>
<protein>
    <submittedName>
        <fullName evidence="5">Helix-turn-helix domain-containing protein</fullName>
    </submittedName>
</protein>
<dbReference type="Gene3D" id="1.10.10.60">
    <property type="entry name" value="Homeodomain-like"/>
    <property type="match status" value="2"/>
</dbReference>
<dbReference type="Gene3D" id="3.40.50.1980">
    <property type="entry name" value="Nitrogenase molybdenum iron protein domain"/>
    <property type="match status" value="1"/>
</dbReference>
<dbReference type="InterPro" id="IPR018060">
    <property type="entry name" value="HTH_AraC"/>
</dbReference>
<dbReference type="PANTHER" id="PTHR46796">
    <property type="entry name" value="HTH-TYPE TRANSCRIPTIONAL ACTIVATOR RHAS-RELATED"/>
    <property type="match status" value="1"/>
</dbReference>
<dbReference type="Proteomes" id="UP000515679">
    <property type="component" value="Chromosome"/>
</dbReference>
<dbReference type="GO" id="GO:0043565">
    <property type="term" value="F:sequence-specific DNA binding"/>
    <property type="evidence" value="ECO:0007669"/>
    <property type="project" value="InterPro"/>
</dbReference>
<keyword evidence="3" id="KW-0804">Transcription</keyword>
<keyword evidence="1" id="KW-0805">Transcription regulation</keyword>
<gene>
    <name evidence="5" type="ORF">FPL14_01055</name>
</gene>
<keyword evidence="6" id="KW-1185">Reference proteome</keyword>
<dbReference type="InterPro" id="IPR009057">
    <property type="entry name" value="Homeodomain-like_sf"/>
</dbReference>
<reference evidence="5 6" key="1">
    <citation type="submission" date="2019-07" db="EMBL/GenBank/DDBJ databases">
        <authorList>
            <person name="Kim J.K."/>
            <person name="Cheong H.-M."/>
            <person name="Choi Y."/>
            <person name="Hwang K.J."/>
            <person name="Lee S."/>
            <person name="Choi C."/>
        </authorList>
    </citation>
    <scope>NUCLEOTIDE SEQUENCE [LARGE SCALE GENOMIC DNA]</scope>
    <source>
        <strain evidence="5 6">KS 22</strain>
    </source>
</reference>
<evidence type="ECO:0000256" key="1">
    <source>
        <dbReference type="ARBA" id="ARBA00023015"/>
    </source>
</evidence>
<dbReference type="EMBL" id="CP041969">
    <property type="protein sequence ID" value="QMV39947.1"/>
    <property type="molecule type" value="Genomic_DNA"/>
</dbReference>
<dbReference type="PROSITE" id="PS00041">
    <property type="entry name" value="HTH_ARAC_FAMILY_1"/>
    <property type="match status" value="1"/>
</dbReference>
<dbReference type="InterPro" id="IPR050204">
    <property type="entry name" value="AraC_XylS_family_regulators"/>
</dbReference>
<evidence type="ECO:0000256" key="3">
    <source>
        <dbReference type="ARBA" id="ARBA00023163"/>
    </source>
</evidence>
<evidence type="ECO:0000256" key="2">
    <source>
        <dbReference type="ARBA" id="ARBA00023125"/>
    </source>
</evidence>
<feature type="domain" description="HTH araC/xylS-type" evidence="4">
    <location>
        <begin position="167"/>
        <end position="265"/>
    </location>
</feature>
<dbReference type="PRINTS" id="PR00032">
    <property type="entry name" value="HTHARAC"/>
</dbReference>
<dbReference type="PROSITE" id="PS01124">
    <property type="entry name" value="HTH_ARAC_FAMILY_2"/>
    <property type="match status" value="1"/>
</dbReference>
<dbReference type="SMART" id="SM00342">
    <property type="entry name" value="HTH_ARAC"/>
    <property type="match status" value="1"/>
</dbReference>
<dbReference type="RefSeq" id="WP_182301278.1">
    <property type="nucleotide sequence ID" value="NZ_CP041969.1"/>
</dbReference>
<dbReference type="GO" id="GO:0003700">
    <property type="term" value="F:DNA-binding transcription factor activity"/>
    <property type="evidence" value="ECO:0007669"/>
    <property type="project" value="InterPro"/>
</dbReference>
<proteinExistence type="predicted"/>
<evidence type="ECO:0000259" key="4">
    <source>
        <dbReference type="PROSITE" id="PS01124"/>
    </source>
</evidence>
<dbReference type="SUPFAM" id="SSF53807">
    <property type="entry name" value="Helical backbone' metal receptor"/>
    <property type="match status" value="1"/>
</dbReference>
<dbReference type="SUPFAM" id="SSF46689">
    <property type="entry name" value="Homeodomain-like"/>
    <property type="match status" value="2"/>
</dbReference>